<dbReference type="InterPro" id="IPR041413">
    <property type="entry name" value="MLTR_LBD"/>
</dbReference>
<feature type="domain" description="HTH cro/C1-type" evidence="1">
    <location>
        <begin position="19"/>
        <end position="95"/>
    </location>
</feature>
<dbReference type="KEGG" id="lmoi:VV02_22380"/>
<dbReference type="STRING" id="571913.VV02_22380"/>
<dbReference type="Gene3D" id="1.10.260.40">
    <property type="entry name" value="lambda repressor-like DNA-binding domains"/>
    <property type="match status" value="1"/>
</dbReference>
<dbReference type="EMBL" id="CP011112">
    <property type="protein sequence ID" value="AKU17967.1"/>
    <property type="molecule type" value="Genomic_DNA"/>
</dbReference>
<dbReference type="PATRIC" id="fig|571913.6.peg.4533"/>
<dbReference type="Proteomes" id="UP000066480">
    <property type="component" value="Chromosome"/>
</dbReference>
<evidence type="ECO:0000313" key="3">
    <source>
        <dbReference type="Proteomes" id="UP000066480"/>
    </source>
</evidence>
<dbReference type="PANTHER" id="PTHR35010:SF2">
    <property type="entry name" value="BLL4672 PROTEIN"/>
    <property type="match status" value="1"/>
</dbReference>
<name>A0A0K1JMM1_9MICO</name>
<keyword evidence="3" id="KW-1185">Reference proteome</keyword>
<protein>
    <submittedName>
        <fullName evidence="2">XRE family transcriptional regulator</fullName>
    </submittedName>
</protein>
<dbReference type="InterPro" id="IPR001387">
    <property type="entry name" value="Cro/C1-type_HTH"/>
</dbReference>
<dbReference type="AlphaFoldDB" id="A0A0K1JMM1"/>
<dbReference type="SMART" id="SM00530">
    <property type="entry name" value="HTH_XRE"/>
    <property type="match status" value="1"/>
</dbReference>
<sequence length="311" mass="34597">MTISELDGIRVVKEVRRAELAAFLKSRRARVTPESVGLPAGSRRRTPGLRREEVAQLSGIGITWYTWMEQGRPINVSVQVLDAVARTLSLDETEKAHLYRMAGVPSVPSASVDGTLPEELQTILDHLGVLPASVVSAKYDLLACNEAYERLFPRCTKTASDGRPRNLLWEIFTLADCCNPFVTRADEVGRMVAYLRSAYGKYVDDPEWRAYIERMCGASTDFARMWERNDVAAPPLRVRTVRHPAVGDVEVKMTGMTLPAPAGAWVQIVTPSTDHAREQLERISTMSEEELMAPVRAHVEVHRQIARSAAG</sequence>
<dbReference type="Pfam" id="PF17765">
    <property type="entry name" value="MLTR_LBD"/>
    <property type="match status" value="1"/>
</dbReference>
<proteinExistence type="predicted"/>
<evidence type="ECO:0000313" key="2">
    <source>
        <dbReference type="EMBL" id="AKU17967.1"/>
    </source>
</evidence>
<organism evidence="2 3">
    <name type="scientific">Luteipulveratus mongoliensis</name>
    <dbReference type="NCBI Taxonomy" id="571913"/>
    <lineage>
        <taxon>Bacteria</taxon>
        <taxon>Bacillati</taxon>
        <taxon>Actinomycetota</taxon>
        <taxon>Actinomycetes</taxon>
        <taxon>Micrococcales</taxon>
        <taxon>Dermacoccaceae</taxon>
        <taxon>Luteipulveratus</taxon>
    </lineage>
</organism>
<dbReference type="PANTHER" id="PTHR35010">
    <property type="entry name" value="BLL4672 PROTEIN-RELATED"/>
    <property type="match status" value="1"/>
</dbReference>
<reference evidence="2 3" key="1">
    <citation type="submission" date="2015-03" db="EMBL/GenBank/DDBJ databases">
        <title>Luteipulveratus halotolerans sp. nov., a novel actinobacterium (Dermacoccaceae) from Sarawak, Malaysia.</title>
        <authorList>
            <person name="Juboi H."/>
            <person name="Basik A."/>
            <person name="Shamsul S.S."/>
            <person name="Arnold P."/>
            <person name="Schmitt E.K."/>
            <person name="Sanglier J.-J."/>
            <person name="Yeo T."/>
        </authorList>
    </citation>
    <scope>NUCLEOTIDE SEQUENCE [LARGE SCALE GENOMIC DNA]</scope>
    <source>
        <strain evidence="2 3">MN07-A0370</strain>
    </source>
</reference>
<evidence type="ECO:0000259" key="1">
    <source>
        <dbReference type="SMART" id="SM00530"/>
    </source>
</evidence>
<accession>A0A0K1JMM1</accession>
<dbReference type="GO" id="GO:0003677">
    <property type="term" value="F:DNA binding"/>
    <property type="evidence" value="ECO:0007669"/>
    <property type="project" value="InterPro"/>
</dbReference>
<dbReference type="Pfam" id="PF13560">
    <property type="entry name" value="HTH_31"/>
    <property type="match status" value="1"/>
</dbReference>
<dbReference type="Gene3D" id="3.30.450.180">
    <property type="match status" value="1"/>
</dbReference>
<dbReference type="RefSeq" id="WP_052595211.1">
    <property type="nucleotide sequence ID" value="NZ_CP011112.1"/>
</dbReference>
<dbReference type="SUPFAM" id="SSF47413">
    <property type="entry name" value="lambda repressor-like DNA-binding domains"/>
    <property type="match status" value="1"/>
</dbReference>
<gene>
    <name evidence="2" type="ORF">VV02_22380</name>
</gene>
<dbReference type="InterPro" id="IPR010982">
    <property type="entry name" value="Lambda_DNA-bd_dom_sf"/>
</dbReference>
<dbReference type="CDD" id="cd00093">
    <property type="entry name" value="HTH_XRE"/>
    <property type="match status" value="1"/>
</dbReference>